<reference evidence="1" key="1">
    <citation type="submission" date="2022-12" db="EMBL/GenBank/DDBJ databases">
        <title>Genome Sequence of Lasiodiplodia mahajangana.</title>
        <authorList>
            <person name="Buettner E."/>
        </authorList>
    </citation>
    <scope>NUCLEOTIDE SEQUENCE</scope>
    <source>
        <strain evidence="1">VT137</strain>
    </source>
</reference>
<organism evidence="1 2">
    <name type="scientific">Lasiodiplodia mahajangana</name>
    <dbReference type="NCBI Taxonomy" id="1108764"/>
    <lineage>
        <taxon>Eukaryota</taxon>
        <taxon>Fungi</taxon>
        <taxon>Dikarya</taxon>
        <taxon>Ascomycota</taxon>
        <taxon>Pezizomycotina</taxon>
        <taxon>Dothideomycetes</taxon>
        <taxon>Dothideomycetes incertae sedis</taxon>
        <taxon>Botryosphaeriales</taxon>
        <taxon>Botryosphaeriaceae</taxon>
        <taxon>Lasiodiplodia</taxon>
    </lineage>
</organism>
<protein>
    <submittedName>
        <fullName evidence="1">Uncharacterized protein</fullName>
    </submittedName>
</protein>
<keyword evidence="2" id="KW-1185">Reference proteome</keyword>
<evidence type="ECO:0000313" key="1">
    <source>
        <dbReference type="EMBL" id="KAJ8125970.1"/>
    </source>
</evidence>
<dbReference type="Proteomes" id="UP001153332">
    <property type="component" value="Unassembled WGS sequence"/>
</dbReference>
<sequence>MFTVRGSHGRAFYSPLRLINQRSLFSSTCHRCSAVANAAIKSRYIEKSVLQTHGPVAEQLAATGIWRSHGKARTRAPKSSTTTTTDTTTTTKRRSKKGAAAPPTGDRSRVNVASEKLCDDILSYIGPSLQRHQGCDILDIYPGAGLWSSKLHEFLQPRSHILLEPDAELYRPMLQPLLDKPGTKLVPKTGIIWRELSSVLTPEFFPHQAIPDNPDVRNDTLLVTANIAFHP</sequence>
<proteinExistence type="predicted"/>
<evidence type="ECO:0000313" key="2">
    <source>
        <dbReference type="Proteomes" id="UP001153332"/>
    </source>
</evidence>
<dbReference type="EMBL" id="JAPUUL010002092">
    <property type="protein sequence ID" value="KAJ8125970.1"/>
    <property type="molecule type" value="Genomic_DNA"/>
</dbReference>
<name>A0ACC2JEQ8_9PEZI</name>
<gene>
    <name evidence="1" type="ORF">O1611_g7668</name>
</gene>
<accession>A0ACC2JEQ8</accession>
<comment type="caution">
    <text evidence="1">The sequence shown here is derived from an EMBL/GenBank/DDBJ whole genome shotgun (WGS) entry which is preliminary data.</text>
</comment>